<dbReference type="AlphaFoldDB" id="A0A5K7YFX3"/>
<dbReference type="KEGG" id="dalk:DSCA_18860"/>
<evidence type="ECO:0000313" key="3">
    <source>
        <dbReference type="Proteomes" id="UP000427906"/>
    </source>
</evidence>
<sequence>MNFLNRRIFIIFSVALNIGFVIMAITMAYHHSKPFHERSWYELVDLVQHLKLPESQESAALDAIKQFRVTLEKHKQDAKQDRRKIFLMFAKTGPVDEDQLDQLIEAADNQEKIKNQAFEAHLLELRNLLGDEKRAQFFSLLLEHLTAEDKSPSR</sequence>
<evidence type="ECO:0000313" key="2">
    <source>
        <dbReference type="EMBL" id="BBO67956.1"/>
    </source>
</evidence>
<proteinExistence type="predicted"/>
<organism evidence="2 3">
    <name type="scientific">Desulfosarcina alkanivorans</name>
    <dbReference type="NCBI Taxonomy" id="571177"/>
    <lineage>
        <taxon>Bacteria</taxon>
        <taxon>Pseudomonadati</taxon>
        <taxon>Thermodesulfobacteriota</taxon>
        <taxon>Desulfobacteria</taxon>
        <taxon>Desulfobacterales</taxon>
        <taxon>Desulfosarcinaceae</taxon>
        <taxon>Desulfosarcina</taxon>
    </lineage>
</organism>
<evidence type="ECO:0000256" key="1">
    <source>
        <dbReference type="SAM" id="Phobius"/>
    </source>
</evidence>
<feature type="transmembrane region" description="Helical" evidence="1">
    <location>
        <begin position="6"/>
        <end position="29"/>
    </location>
</feature>
<keyword evidence="1" id="KW-0812">Transmembrane</keyword>
<reference evidence="2 3" key="1">
    <citation type="submission" date="2019-11" db="EMBL/GenBank/DDBJ databases">
        <title>Comparative genomics of hydrocarbon-degrading Desulfosarcina strains.</title>
        <authorList>
            <person name="Watanabe M."/>
            <person name="Kojima H."/>
            <person name="Fukui M."/>
        </authorList>
    </citation>
    <scope>NUCLEOTIDE SEQUENCE [LARGE SCALE GENOMIC DNA]</scope>
    <source>
        <strain evidence="2 3">PL12</strain>
    </source>
</reference>
<dbReference type="EMBL" id="AP021874">
    <property type="protein sequence ID" value="BBO67956.1"/>
    <property type="molecule type" value="Genomic_DNA"/>
</dbReference>
<name>A0A5K7YFX3_9BACT</name>
<evidence type="ECO:0008006" key="4">
    <source>
        <dbReference type="Google" id="ProtNLM"/>
    </source>
</evidence>
<keyword evidence="1" id="KW-0472">Membrane</keyword>
<dbReference type="Proteomes" id="UP000427906">
    <property type="component" value="Chromosome"/>
</dbReference>
<dbReference type="Gene3D" id="1.20.120.1490">
    <property type="match status" value="1"/>
</dbReference>
<gene>
    <name evidence="2" type="ORF">DSCA_18860</name>
</gene>
<keyword evidence="3" id="KW-1185">Reference proteome</keyword>
<protein>
    <recommendedName>
        <fullName evidence="4">Zinc resistance-associated protein</fullName>
    </recommendedName>
</protein>
<dbReference type="OrthoDB" id="5421052at2"/>
<accession>A0A5K7YFX3</accession>
<dbReference type="RefSeq" id="WP_155316163.1">
    <property type="nucleotide sequence ID" value="NZ_AP021874.1"/>
</dbReference>
<keyword evidence="1" id="KW-1133">Transmembrane helix</keyword>